<comment type="similarity">
    <text evidence="7">Belongs to the binding-protein-dependent transport system permease family.</text>
</comment>
<comment type="subcellular location">
    <subcellularLocation>
        <location evidence="1 7">Cell membrane</location>
        <topology evidence="1 7">Multi-pass membrane protein</topology>
    </subcellularLocation>
</comment>
<dbReference type="PANTHER" id="PTHR30193">
    <property type="entry name" value="ABC TRANSPORTER PERMEASE PROTEIN"/>
    <property type="match status" value="1"/>
</dbReference>
<dbReference type="Gene3D" id="1.10.3720.10">
    <property type="entry name" value="MetI-like"/>
    <property type="match status" value="1"/>
</dbReference>
<keyword evidence="6 7" id="KW-0472">Membrane</keyword>
<evidence type="ECO:0000256" key="1">
    <source>
        <dbReference type="ARBA" id="ARBA00004651"/>
    </source>
</evidence>
<gene>
    <name evidence="9" type="ordered locus">Kole_0938</name>
</gene>
<dbReference type="EMBL" id="CP001634">
    <property type="protein sequence ID" value="ACR79647.1"/>
    <property type="molecule type" value="Genomic_DNA"/>
</dbReference>
<evidence type="ECO:0000313" key="9">
    <source>
        <dbReference type="EMBL" id="ACR79647.1"/>
    </source>
</evidence>
<dbReference type="GO" id="GO:0005886">
    <property type="term" value="C:plasma membrane"/>
    <property type="evidence" value="ECO:0007669"/>
    <property type="project" value="UniProtKB-SubCell"/>
</dbReference>
<accession>C5CGY2</accession>
<dbReference type="AlphaFoldDB" id="C5CGY2"/>
<dbReference type="CDD" id="cd06261">
    <property type="entry name" value="TM_PBP2"/>
    <property type="match status" value="1"/>
</dbReference>
<reference evidence="9 10" key="2">
    <citation type="journal article" date="2011" name="J. Bacteriol.">
        <title>Genome Sequence of Kosmotoga olearia Strain TBF 19.5.1, a Thermophilic Bacterium with a Wide Growth Temperature Range, Isolated from the Troll B Oil Platform in the North Sea.</title>
        <authorList>
            <person name="Swithers K.S."/>
            <person name="Dipippo J.L."/>
            <person name="Bruce D.C."/>
            <person name="Detter C."/>
            <person name="Tapia R."/>
            <person name="Han S."/>
            <person name="Goodwin L.A."/>
            <person name="Han J."/>
            <person name="Woyke T."/>
            <person name="Pitluck S."/>
            <person name="Pennacchio L."/>
            <person name="Nolan M."/>
            <person name="Mikhailova N."/>
            <person name="Land M.L."/>
            <person name="Nesbo C.L."/>
            <person name="Gogarten J.P."/>
            <person name="Noll K.M."/>
        </authorList>
    </citation>
    <scope>NUCLEOTIDE SEQUENCE [LARGE SCALE GENOMIC DNA]</scope>
    <source>
        <strain evidence="10">ATCC BAA-1733 / DSM 21960 / TBF 19.5.1</strain>
    </source>
</reference>
<protein>
    <submittedName>
        <fullName evidence="9">Binding-protein-dependent transport systems inner membrane component</fullName>
    </submittedName>
</protein>
<keyword evidence="2 7" id="KW-0813">Transport</keyword>
<keyword evidence="10" id="KW-1185">Reference proteome</keyword>
<evidence type="ECO:0000313" key="10">
    <source>
        <dbReference type="Proteomes" id="UP000002382"/>
    </source>
</evidence>
<dbReference type="PROSITE" id="PS50928">
    <property type="entry name" value="ABC_TM1"/>
    <property type="match status" value="1"/>
</dbReference>
<dbReference type="SUPFAM" id="SSF161098">
    <property type="entry name" value="MetI-like"/>
    <property type="match status" value="1"/>
</dbReference>
<feature type="transmembrane region" description="Helical" evidence="7">
    <location>
        <begin position="230"/>
        <end position="254"/>
    </location>
</feature>
<feature type="transmembrane region" description="Helical" evidence="7">
    <location>
        <begin position="202"/>
        <end position="224"/>
    </location>
</feature>
<dbReference type="InterPro" id="IPR051393">
    <property type="entry name" value="ABC_transporter_permease"/>
</dbReference>
<evidence type="ECO:0000256" key="2">
    <source>
        <dbReference type="ARBA" id="ARBA00022448"/>
    </source>
</evidence>
<feature type="transmembrane region" description="Helical" evidence="7">
    <location>
        <begin position="108"/>
        <end position="128"/>
    </location>
</feature>
<evidence type="ECO:0000256" key="7">
    <source>
        <dbReference type="RuleBase" id="RU363032"/>
    </source>
</evidence>
<evidence type="ECO:0000256" key="6">
    <source>
        <dbReference type="ARBA" id="ARBA00023136"/>
    </source>
</evidence>
<proteinExistence type="inferred from homology"/>
<feature type="domain" description="ABC transmembrane type-1" evidence="8">
    <location>
        <begin position="71"/>
        <end position="284"/>
    </location>
</feature>
<keyword evidence="5 7" id="KW-1133">Transmembrane helix</keyword>
<dbReference type="HOGENOM" id="CLU_016047_0_2_0"/>
<dbReference type="PANTHER" id="PTHR30193:SF37">
    <property type="entry name" value="INNER MEMBRANE ABC TRANSPORTER PERMEASE PROTEIN YCJO"/>
    <property type="match status" value="1"/>
</dbReference>
<dbReference type="eggNOG" id="COG1175">
    <property type="taxonomic scope" value="Bacteria"/>
</dbReference>
<sequence>MMKKRKLRETITAYVCLSPTLVLATIFMIIPMIVVFYVSFTNWDFVSPVKKFVGLKNYIYIFSDEKFLKSIRNTFYFACVKIPLDLVISLFIAVLLDKKIRMKKFYRVSYFAPVVTPMVAVALIWIWLFDPTFGPLNQILSFVGLKPIKWLYDPNWAMPSVILFSLWKGLGYDIIIFLAGLQSIPNHLIEAAYIDGANSRQTFFKITLPLLSPIVYFVVLMGIINSFKVFAQISVMTPKGGPLYSTGVMVFYIYQQAFENYKMGRASAAALILFGMVIALTQVQKRLGRKSVEYS</sequence>
<dbReference type="RefSeq" id="WP_015868309.1">
    <property type="nucleotide sequence ID" value="NC_012785.1"/>
</dbReference>
<evidence type="ECO:0000259" key="8">
    <source>
        <dbReference type="PROSITE" id="PS50928"/>
    </source>
</evidence>
<name>C5CGY2_KOSOT</name>
<evidence type="ECO:0000256" key="5">
    <source>
        <dbReference type="ARBA" id="ARBA00022989"/>
    </source>
</evidence>
<reference evidence="9 10" key="1">
    <citation type="submission" date="2009-06" db="EMBL/GenBank/DDBJ databases">
        <title>Complete sequence of Thermotogales bacterium TBF 19.5.1.</title>
        <authorList>
            <consortium name="US DOE Joint Genome Institute"/>
            <person name="Lucas S."/>
            <person name="Copeland A."/>
            <person name="Lapidus A."/>
            <person name="Glavina del Rio T."/>
            <person name="Tice H."/>
            <person name="Bruce D."/>
            <person name="Goodwin L."/>
            <person name="Pitluck S."/>
            <person name="Chertkov O."/>
            <person name="Brettin T."/>
            <person name="Detter J.C."/>
            <person name="Han C."/>
            <person name="Schmutz J."/>
            <person name="Larimer F."/>
            <person name="Land M."/>
            <person name="Hauser L."/>
            <person name="Kyrpides N."/>
            <person name="Ovchinnikova G."/>
            <person name="Noll K."/>
        </authorList>
    </citation>
    <scope>NUCLEOTIDE SEQUENCE [LARGE SCALE GENOMIC DNA]</scope>
    <source>
        <strain evidence="10">ATCC BAA-1733 / DSM 21960 / TBF 19.5.1</strain>
    </source>
</reference>
<dbReference type="STRING" id="521045.Kole_0938"/>
<evidence type="ECO:0000256" key="4">
    <source>
        <dbReference type="ARBA" id="ARBA00022692"/>
    </source>
</evidence>
<keyword evidence="4 7" id="KW-0812">Transmembrane</keyword>
<dbReference type="InterPro" id="IPR000515">
    <property type="entry name" value="MetI-like"/>
</dbReference>
<dbReference type="OrthoDB" id="9777304at2"/>
<dbReference type="Proteomes" id="UP000002382">
    <property type="component" value="Chromosome"/>
</dbReference>
<feature type="transmembrane region" description="Helical" evidence="7">
    <location>
        <begin position="75"/>
        <end position="96"/>
    </location>
</feature>
<dbReference type="Pfam" id="PF00528">
    <property type="entry name" value="BPD_transp_1"/>
    <property type="match status" value="1"/>
</dbReference>
<dbReference type="InterPro" id="IPR035906">
    <property type="entry name" value="MetI-like_sf"/>
</dbReference>
<keyword evidence="3" id="KW-1003">Cell membrane</keyword>
<organism evidence="9 10">
    <name type="scientific">Kosmotoga olearia (strain ATCC BAA-1733 / DSM 21960 / TBF 19.5.1)</name>
    <dbReference type="NCBI Taxonomy" id="521045"/>
    <lineage>
        <taxon>Bacteria</taxon>
        <taxon>Thermotogati</taxon>
        <taxon>Thermotogota</taxon>
        <taxon>Thermotogae</taxon>
        <taxon>Kosmotogales</taxon>
        <taxon>Kosmotogaceae</taxon>
        <taxon>Kosmotoga</taxon>
    </lineage>
</organism>
<dbReference type="KEGG" id="kol:Kole_0938"/>
<feature type="transmembrane region" description="Helical" evidence="7">
    <location>
        <begin position="156"/>
        <end position="181"/>
    </location>
</feature>
<feature type="transmembrane region" description="Helical" evidence="7">
    <location>
        <begin position="266"/>
        <end position="283"/>
    </location>
</feature>
<evidence type="ECO:0000256" key="3">
    <source>
        <dbReference type="ARBA" id="ARBA00022475"/>
    </source>
</evidence>
<feature type="transmembrane region" description="Helical" evidence="7">
    <location>
        <begin position="12"/>
        <end position="38"/>
    </location>
</feature>
<dbReference type="GO" id="GO:0055085">
    <property type="term" value="P:transmembrane transport"/>
    <property type="evidence" value="ECO:0007669"/>
    <property type="project" value="InterPro"/>
</dbReference>